<name>A0ABR3Q3D6_9TREE</name>
<gene>
    <name evidence="2" type="ORF">Q8F55_006067</name>
</gene>
<dbReference type="Proteomes" id="UP001565368">
    <property type="component" value="Unassembled WGS sequence"/>
</dbReference>
<proteinExistence type="predicted"/>
<comment type="caution">
    <text evidence="2">The sequence shown here is derived from an EMBL/GenBank/DDBJ whole genome shotgun (WGS) entry which is preliminary data.</text>
</comment>
<dbReference type="RefSeq" id="XP_069209178.1">
    <property type="nucleotide sequence ID" value="XM_069354536.1"/>
</dbReference>
<reference evidence="2 3" key="1">
    <citation type="submission" date="2023-08" db="EMBL/GenBank/DDBJ databases">
        <title>Annotated Genome Sequence of Vanrija albida AlHP1.</title>
        <authorList>
            <person name="Herzog R."/>
        </authorList>
    </citation>
    <scope>NUCLEOTIDE SEQUENCE [LARGE SCALE GENOMIC DNA]</scope>
    <source>
        <strain evidence="2 3">AlHP1</strain>
    </source>
</reference>
<evidence type="ECO:0000313" key="2">
    <source>
        <dbReference type="EMBL" id="KAL1409234.1"/>
    </source>
</evidence>
<dbReference type="GeneID" id="95987110"/>
<sequence length="155" mass="16775">MLLRTIVALSLAALVSATPLPLAVRADPVDLPTPNPGISIRCFDSLDCTGRELASSGDFYDTVSGLGVGLFFDHAHDALASCRFDAWDGFEGRFHFVGFPQAANGTDKNSDWHRPPISEVVVSYGPGEFCVNQLEESLEGECESIDLKFAIARRL</sequence>
<keyword evidence="3" id="KW-1185">Reference proteome</keyword>
<evidence type="ECO:0000313" key="3">
    <source>
        <dbReference type="Proteomes" id="UP001565368"/>
    </source>
</evidence>
<keyword evidence="1" id="KW-0732">Signal</keyword>
<organism evidence="2 3">
    <name type="scientific">Vanrija albida</name>
    <dbReference type="NCBI Taxonomy" id="181172"/>
    <lineage>
        <taxon>Eukaryota</taxon>
        <taxon>Fungi</taxon>
        <taxon>Dikarya</taxon>
        <taxon>Basidiomycota</taxon>
        <taxon>Agaricomycotina</taxon>
        <taxon>Tremellomycetes</taxon>
        <taxon>Trichosporonales</taxon>
        <taxon>Trichosporonaceae</taxon>
        <taxon>Vanrija</taxon>
    </lineage>
</organism>
<evidence type="ECO:0000256" key="1">
    <source>
        <dbReference type="SAM" id="SignalP"/>
    </source>
</evidence>
<accession>A0ABR3Q3D6</accession>
<feature type="chain" id="PRO_5045319767" evidence="1">
    <location>
        <begin position="18"/>
        <end position="155"/>
    </location>
</feature>
<protein>
    <submittedName>
        <fullName evidence="2">Uncharacterized protein</fullName>
    </submittedName>
</protein>
<dbReference type="EMBL" id="JBBXJM010000004">
    <property type="protein sequence ID" value="KAL1409234.1"/>
    <property type="molecule type" value="Genomic_DNA"/>
</dbReference>
<feature type="signal peptide" evidence="1">
    <location>
        <begin position="1"/>
        <end position="17"/>
    </location>
</feature>